<sequence length="543" mass="57255">MALRVTEMESRLDQMVEVVEALQASIKADEGQLVEAASQGTHSAVTETRLLGIERAVDDLRRGQLAGMEVSPDSIGGERSTSLSKMSDSGAGGMVRRSVRFPAPGGDPSQPADPDTLPASKQDLEVVSRKLQHLFTTVSQLQAGMTNSLGYKASSDGSKPSLDGQLQAGAEASEGGLGMGRSLSRPKSGVAVVTSVGGSVANAQMAALQAALQNSQAQMMQQLQITQGAVAQLNAKVNSLEVKGGSGPVLQEADKQRTEQQMALLQGALVQLNGEVNQLKIAVPQLMSAIKDASSGLDAAQVTANVAAGQYGPVLAALAEELQRTSVRSEVVERDVRVALASYARATDVSQLDVTLAARMSALDEEVEGLRDAVRTAVETANAALNGSGVNSSLSGANRAMTRTQTARAPSAGIRASNTGLAAESSTGDVNHRYASWDALKHSETMLIKEQQHTKQEIIKLDNAVHDVEQRIKLLAEKLGSQLESREKVLMRMAQEVDDIKKQMAKDRLLPSGRAPETSPSGKSRPVPRTAASSTGRYSIFED</sequence>
<gene>
    <name evidence="3" type="ORF">HaLaN_24157</name>
</gene>
<evidence type="ECO:0000256" key="2">
    <source>
        <dbReference type="SAM" id="MobiDB-lite"/>
    </source>
</evidence>
<dbReference type="EMBL" id="BLLF01003012">
    <property type="protein sequence ID" value="GFH26072.1"/>
    <property type="molecule type" value="Genomic_DNA"/>
</dbReference>
<dbReference type="Proteomes" id="UP000485058">
    <property type="component" value="Unassembled WGS sequence"/>
</dbReference>
<keyword evidence="4" id="KW-1185">Reference proteome</keyword>
<proteinExistence type="predicted"/>
<comment type="caution">
    <text evidence="3">The sequence shown here is derived from an EMBL/GenBank/DDBJ whole genome shotgun (WGS) entry which is preliminary data.</text>
</comment>
<protein>
    <submittedName>
        <fullName evidence="3">Uncharacterized protein</fullName>
    </submittedName>
</protein>
<evidence type="ECO:0000313" key="4">
    <source>
        <dbReference type="Proteomes" id="UP000485058"/>
    </source>
</evidence>
<dbReference type="AlphaFoldDB" id="A0A6A0A4P7"/>
<name>A0A6A0A4P7_HAELA</name>
<evidence type="ECO:0000256" key="1">
    <source>
        <dbReference type="SAM" id="Coils"/>
    </source>
</evidence>
<accession>A0A6A0A4P7</accession>
<keyword evidence="1" id="KW-0175">Coiled coil</keyword>
<feature type="region of interest" description="Disordered" evidence="2">
    <location>
        <begin position="502"/>
        <end position="543"/>
    </location>
</feature>
<feature type="coiled-coil region" evidence="1">
    <location>
        <begin position="223"/>
        <end position="275"/>
    </location>
</feature>
<feature type="region of interest" description="Disordered" evidence="2">
    <location>
        <begin position="69"/>
        <end position="118"/>
    </location>
</feature>
<reference evidence="3 4" key="1">
    <citation type="submission" date="2020-02" db="EMBL/GenBank/DDBJ databases">
        <title>Draft genome sequence of Haematococcus lacustris strain NIES-144.</title>
        <authorList>
            <person name="Morimoto D."/>
            <person name="Nakagawa S."/>
            <person name="Yoshida T."/>
            <person name="Sawayama S."/>
        </authorList>
    </citation>
    <scope>NUCLEOTIDE SEQUENCE [LARGE SCALE GENOMIC DNA]</scope>
    <source>
        <strain evidence="3 4">NIES-144</strain>
    </source>
</reference>
<evidence type="ECO:0000313" key="3">
    <source>
        <dbReference type="EMBL" id="GFH26072.1"/>
    </source>
</evidence>
<organism evidence="3 4">
    <name type="scientific">Haematococcus lacustris</name>
    <name type="common">Green alga</name>
    <name type="synonym">Haematococcus pluvialis</name>
    <dbReference type="NCBI Taxonomy" id="44745"/>
    <lineage>
        <taxon>Eukaryota</taxon>
        <taxon>Viridiplantae</taxon>
        <taxon>Chlorophyta</taxon>
        <taxon>core chlorophytes</taxon>
        <taxon>Chlorophyceae</taxon>
        <taxon>CS clade</taxon>
        <taxon>Chlamydomonadales</taxon>
        <taxon>Haematococcaceae</taxon>
        <taxon>Haematococcus</taxon>
    </lineage>
</organism>